<dbReference type="EMBL" id="SJPG01000001">
    <property type="protein sequence ID" value="TWT64203.1"/>
    <property type="molecule type" value="Genomic_DNA"/>
</dbReference>
<dbReference type="InterPro" id="IPR036624">
    <property type="entry name" value="Hcp1-lik_sf"/>
</dbReference>
<proteinExistence type="predicted"/>
<gene>
    <name evidence="1" type="ORF">Pan54_49640</name>
</gene>
<dbReference type="InterPro" id="IPR008514">
    <property type="entry name" value="T6SS_Hcp"/>
</dbReference>
<dbReference type="RefSeq" id="WP_146505936.1">
    <property type="nucleotide sequence ID" value="NZ_SJPG01000001.1"/>
</dbReference>
<protein>
    <submittedName>
        <fullName evidence="1">Uncharacterized protein</fullName>
    </submittedName>
</protein>
<sequence>MAIAHLAILTTATFPTGQNIWTWFDAYTPRTLTNNVASGTIQVTNIEIPGDSLVKPYRSWISIQSFRFDLSARSGSNSYSMSLIKPHDRTSPKLFKYCANDTKISAAVLELTHPDRAIPDKDNRGTDTGSAKHKTTYFLRDVRIRNFMSFGEDTTGTQNTSEEISLTYSGFGVIYDTINDGNVREKFDW</sequence>
<accession>A0A5C5XP87</accession>
<reference evidence="1 2" key="1">
    <citation type="submission" date="2019-02" db="EMBL/GenBank/DDBJ databases">
        <title>Deep-cultivation of Planctomycetes and their phenomic and genomic characterization uncovers novel biology.</title>
        <authorList>
            <person name="Wiegand S."/>
            <person name="Jogler M."/>
            <person name="Boedeker C."/>
            <person name="Pinto D."/>
            <person name="Vollmers J."/>
            <person name="Rivas-Marin E."/>
            <person name="Kohn T."/>
            <person name="Peeters S.H."/>
            <person name="Heuer A."/>
            <person name="Rast P."/>
            <person name="Oberbeckmann S."/>
            <person name="Bunk B."/>
            <person name="Jeske O."/>
            <person name="Meyerdierks A."/>
            <person name="Storesund J.E."/>
            <person name="Kallscheuer N."/>
            <person name="Luecker S."/>
            <person name="Lage O.M."/>
            <person name="Pohl T."/>
            <person name="Merkel B.J."/>
            <person name="Hornburger P."/>
            <person name="Mueller R.-W."/>
            <person name="Bruemmer F."/>
            <person name="Labrenz M."/>
            <person name="Spormann A.M."/>
            <person name="Op Den Camp H."/>
            <person name="Overmann J."/>
            <person name="Amann R."/>
            <person name="Jetten M.S.M."/>
            <person name="Mascher T."/>
            <person name="Medema M.H."/>
            <person name="Devos D.P."/>
            <person name="Kaster A.-K."/>
            <person name="Ovreas L."/>
            <person name="Rohde M."/>
            <person name="Galperin M.Y."/>
            <person name="Jogler C."/>
        </authorList>
    </citation>
    <scope>NUCLEOTIDE SEQUENCE [LARGE SCALE GENOMIC DNA]</scope>
    <source>
        <strain evidence="1 2">Pan54</strain>
    </source>
</reference>
<dbReference type="Proteomes" id="UP000316095">
    <property type="component" value="Unassembled WGS sequence"/>
</dbReference>
<name>A0A5C5XP87_9PLAN</name>
<dbReference type="AlphaFoldDB" id="A0A5C5XP87"/>
<evidence type="ECO:0000313" key="2">
    <source>
        <dbReference type="Proteomes" id="UP000316095"/>
    </source>
</evidence>
<evidence type="ECO:0000313" key="1">
    <source>
        <dbReference type="EMBL" id="TWT64203.1"/>
    </source>
</evidence>
<comment type="caution">
    <text evidence="1">The sequence shown here is derived from an EMBL/GenBank/DDBJ whole genome shotgun (WGS) entry which is preliminary data.</text>
</comment>
<organism evidence="1 2">
    <name type="scientific">Rubinisphaera italica</name>
    <dbReference type="NCBI Taxonomy" id="2527969"/>
    <lineage>
        <taxon>Bacteria</taxon>
        <taxon>Pseudomonadati</taxon>
        <taxon>Planctomycetota</taxon>
        <taxon>Planctomycetia</taxon>
        <taxon>Planctomycetales</taxon>
        <taxon>Planctomycetaceae</taxon>
        <taxon>Rubinisphaera</taxon>
    </lineage>
</organism>
<dbReference type="SUPFAM" id="SSF141452">
    <property type="entry name" value="Hcp1-like"/>
    <property type="match status" value="1"/>
</dbReference>
<dbReference type="Pfam" id="PF05638">
    <property type="entry name" value="T6SS_HCP"/>
    <property type="match status" value="1"/>
</dbReference>
<dbReference type="Gene3D" id="2.30.110.20">
    <property type="entry name" value="Hcp1-like"/>
    <property type="match status" value="1"/>
</dbReference>
<keyword evidence="2" id="KW-1185">Reference proteome</keyword>